<organism evidence="6 7">
    <name type="scientific">Caldicellulosiruptor saccharolyticus (strain ATCC 43494 / DSM 8903 / Tp8T 6331)</name>
    <dbReference type="NCBI Taxonomy" id="351627"/>
    <lineage>
        <taxon>Bacteria</taxon>
        <taxon>Bacillati</taxon>
        <taxon>Bacillota</taxon>
        <taxon>Bacillota incertae sedis</taxon>
        <taxon>Caldicellulosiruptorales</taxon>
        <taxon>Caldicellulosiruptoraceae</taxon>
        <taxon>Caldicellulosiruptor</taxon>
    </lineage>
</organism>
<dbReference type="GO" id="GO:0004644">
    <property type="term" value="F:phosphoribosylglycinamide formyltransferase activity"/>
    <property type="evidence" value="ECO:0007669"/>
    <property type="project" value="UniProtKB-UniRule"/>
</dbReference>
<dbReference type="KEGG" id="csc:Csac_1993"/>
<evidence type="ECO:0000259" key="5">
    <source>
        <dbReference type="Pfam" id="PF00551"/>
    </source>
</evidence>
<protein>
    <recommendedName>
        <fullName evidence="4">Phosphoribosylglycinamide formyltransferase</fullName>
        <ecNumber evidence="4">2.1.2.2</ecNumber>
    </recommendedName>
    <alternativeName>
        <fullName evidence="4">5'-phosphoribosylglycinamide transformylase</fullName>
    </alternativeName>
    <alternativeName>
        <fullName evidence="4">GAR transformylase</fullName>
        <shortName evidence="4">GART</shortName>
    </alternativeName>
</protein>
<keyword evidence="3 4" id="KW-0658">Purine biosynthesis</keyword>
<keyword evidence="2 4" id="KW-0808">Transferase</keyword>
<comment type="catalytic activity">
    <reaction evidence="4">
        <text>N(1)-(5-phospho-beta-D-ribosyl)glycinamide + (6R)-10-formyltetrahydrofolate = N(2)-formyl-N(1)-(5-phospho-beta-D-ribosyl)glycinamide + (6S)-5,6,7,8-tetrahydrofolate + H(+)</text>
        <dbReference type="Rhea" id="RHEA:15053"/>
        <dbReference type="ChEBI" id="CHEBI:15378"/>
        <dbReference type="ChEBI" id="CHEBI:57453"/>
        <dbReference type="ChEBI" id="CHEBI:143788"/>
        <dbReference type="ChEBI" id="CHEBI:147286"/>
        <dbReference type="ChEBI" id="CHEBI:195366"/>
        <dbReference type="EC" id="2.1.2.2"/>
    </reaction>
</comment>
<dbReference type="NCBIfam" id="TIGR00639">
    <property type="entry name" value="PurN"/>
    <property type="match status" value="1"/>
</dbReference>
<dbReference type="Pfam" id="PF00551">
    <property type="entry name" value="Formyl_trans_N"/>
    <property type="match status" value="1"/>
</dbReference>
<comment type="pathway">
    <text evidence="1 4">Purine metabolism; IMP biosynthesis via de novo pathway; N(2)-formyl-N(1)-(5-phospho-D-ribosyl)glycinamide from N(1)-(5-phospho-D-ribosyl)glycinamide (10-formyl THF route): step 1/1.</text>
</comment>
<feature type="domain" description="Formyl transferase N-terminal" evidence="5">
    <location>
        <begin position="2"/>
        <end position="187"/>
    </location>
</feature>
<dbReference type="PANTHER" id="PTHR43369:SF2">
    <property type="entry name" value="PHOSPHORIBOSYLGLYCINAMIDE FORMYLTRANSFERASE"/>
    <property type="match status" value="1"/>
</dbReference>
<dbReference type="GO" id="GO:0005737">
    <property type="term" value="C:cytoplasm"/>
    <property type="evidence" value="ECO:0007669"/>
    <property type="project" value="TreeGrafter"/>
</dbReference>
<evidence type="ECO:0000313" key="6">
    <source>
        <dbReference type="EMBL" id="ABP67578.1"/>
    </source>
</evidence>
<dbReference type="InterPro" id="IPR004607">
    <property type="entry name" value="GART"/>
</dbReference>
<comment type="caution">
    <text evidence="4">Lacks conserved residue(s) required for the propagation of feature annotation.</text>
</comment>
<comment type="similarity">
    <text evidence="4">Belongs to the GART family.</text>
</comment>
<feature type="site" description="Raises pKa of active site His" evidence="4">
    <location>
        <position position="150"/>
    </location>
</feature>
<name>A4XKZ3_CALS8</name>
<evidence type="ECO:0000256" key="1">
    <source>
        <dbReference type="ARBA" id="ARBA00005054"/>
    </source>
</evidence>
<feature type="binding site" evidence="4">
    <location>
        <position position="107"/>
    </location>
    <ligand>
        <name>(6R)-10-formyltetrahydrofolate</name>
        <dbReference type="ChEBI" id="CHEBI:195366"/>
    </ligand>
</feature>
<evidence type="ECO:0000256" key="2">
    <source>
        <dbReference type="ARBA" id="ARBA00022679"/>
    </source>
</evidence>
<feature type="binding site" evidence="4">
    <location>
        <begin position="12"/>
        <end position="14"/>
    </location>
    <ligand>
        <name>N(1)-(5-phospho-beta-D-ribosyl)glycinamide</name>
        <dbReference type="ChEBI" id="CHEBI:143788"/>
    </ligand>
</feature>
<evidence type="ECO:0000256" key="3">
    <source>
        <dbReference type="ARBA" id="ARBA00022755"/>
    </source>
</evidence>
<dbReference type="InterPro" id="IPR036477">
    <property type="entry name" value="Formyl_transf_N_sf"/>
</dbReference>
<evidence type="ECO:0000313" key="7">
    <source>
        <dbReference type="Proteomes" id="UP000000256"/>
    </source>
</evidence>
<dbReference type="AlphaFoldDB" id="A4XKZ3"/>
<dbReference type="OrthoDB" id="9806170at2"/>
<keyword evidence="7" id="KW-1185">Reference proteome</keyword>
<dbReference type="eggNOG" id="COG0299">
    <property type="taxonomic scope" value="Bacteria"/>
</dbReference>
<dbReference type="SUPFAM" id="SSF53328">
    <property type="entry name" value="Formyltransferase"/>
    <property type="match status" value="1"/>
</dbReference>
<dbReference type="Proteomes" id="UP000000256">
    <property type="component" value="Chromosome"/>
</dbReference>
<reference evidence="6 7" key="1">
    <citation type="journal article" date="2008" name="Appl. Environ. Microbiol.">
        <title>Hydrogenomics of the extremely thermophilic bacterium Caldicellulosiruptor saccharolyticus.</title>
        <authorList>
            <person name="van de Werken H.J."/>
            <person name="Verhaart M.R."/>
            <person name="VanFossen A.L."/>
            <person name="Willquist K."/>
            <person name="Lewis D.L."/>
            <person name="Nichols J.D."/>
            <person name="Goorissen H.P."/>
            <person name="Mongodin E.F."/>
            <person name="Nelson K.E."/>
            <person name="van Niel E.W."/>
            <person name="Stams A.J."/>
            <person name="Ward D.E."/>
            <person name="de Vos W.M."/>
            <person name="van der Oost J."/>
            <person name="Kelly R.M."/>
            <person name="Kengen S.W."/>
        </authorList>
    </citation>
    <scope>NUCLEOTIDE SEQUENCE [LARGE SCALE GENOMIC DNA]</scope>
    <source>
        <strain evidence="7">ATCC 43494 / DSM 8903 / Tp8T 6331</strain>
    </source>
</reference>
<sequence>MKKLAVFVSGSGSNLQAIIDAIKNGEICAQISCVISNKKDAYALERARQNRIEAYYISKKDFPNEIEYEKYLVNFLKSREIDYIILAGFLYIFSEYFVEEFKNRIVNIHPSLLPAFGGKGMYGLNVHKSVIEYGVKVTGATVHFVDSTTDGGPIILQKAIYVRDDDTPESLQKRVLEEVEWKIYPVAIKLLCEDKIEVIGRKVIIKDKEILKRWELRHD</sequence>
<dbReference type="PANTHER" id="PTHR43369">
    <property type="entry name" value="PHOSPHORIBOSYLGLYCINAMIDE FORMYLTRANSFERASE"/>
    <property type="match status" value="1"/>
</dbReference>
<dbReference type="HOGENOM" id="CLU_038395_1_3_9"/>
<accession>A4XKZ3</accession>
<dbReference type="HAMAP" id="MF_01930">
    <property type="entry name" value="PurN"/>
    <property type="match status" value="1"/>
</dbReference>
<dbReference type="RefSeq" id="WP_011917513.1">
    <property type="nucleotide sequence ID" value="NC_009437.1"/>
</dbReference>
<dbReference type="EC" id="2.1.2.2" evidence="4"/>
<proteinExistence type="inferred from homology"/>
<feature type="active site" description="Proton donor" evidence="4">
    <location>
        <position position="109"/>
    </location>
</feature>
<dbReference type="STRING" id="351627.Csac_1993"/>
<evidence type="ECO:0000256" key="4">
    <source>
        <dbReference type="HAMAP-Rule" id="MF_01930"/>
    </source>
</evidence>
<comment type="function">
    <text evidence="4">Catalyzes the transfer of a formyl group from 10-formyltetrahydrofolate to 5-phospho-ribosyl-glycinamide (GAR), producing 5-phospho-ribosyl-N-formylglycinamide (FGAR) and tetrahydrofolate.</text>
</comment>
<gene>
    <name evidence="4" type="primary">purN</name>
    <name evidence="6" type="ordered locus">Csac_1993</name>
</gene>
<dbReference type="CDD" id="cd08645">
    <property type="entry name" value="FMT_core_GART"/>
    <property type="match status" value="1"/>
</dbReference>
<dbReference type="EMBL" id="CP000679">
    <property type="protein sequence ID" value="ABP67578.1"/>
    <property type="molecule type" value="Genomic_DNA"/>
</dbReference>
<dbReference type="GO" id="GO:0006189">
    <property type="term" value="P:'de novo' IMP biosynthetic process"/>
    <property type="evidence" value="ECO:0007669"/>
    <property type="project" value="UniProtKB-UniRule"/>
</dbReference>
<dbReference type="UniPathway" id="UPA00074">
    <property type="reaction ID" value="UER00126"/>
</dbReference>
<dbReference type="InterPro" id="IPR002376">
    <property type="entry name" value="Formyl_transf_N"/>
</dbReference>
<dbReference type="Gene3D" id="3.40.50.170">
    <property type="entry name" value="Formyl transferase, N-terminal domain"/>
    <property type="match status" value="1"/>
</dbReference>